<evidence type="ECO:0000313" key="2">
    <source>
        <dbReference type="Proteomes" id="UP001141806"/>
    </source>
</evidence>
<proteinExistence type="predicted"/>
<gene>
    <name evidence="1" type="ORF">NE237_020846</name>
</gene>
<organism evidence="1 2">
    <name type="scientific">Protea cynaroides</name>
    <dbReference type="NCBI Taxonomy" id="273540"/>
    <lineage>
        <taxon>Eukaryota</taxon>
        <taxon>Viridiplantae</taxon>
        <taxon>Streptophyta</taxon>
        <taxon>Embryophyta</taxon>
        <taxon>Tracheophyta</taxon>
        <taxon>Spermatophyta</taxon>
        <taxon>Magnoliopsida</taxon>
        <taxon>Proteales</taxon>
        <taxon>Proteaceae</taxon>
        <taxon>Protea</taxon>
    </lineage>
</organism>
<comment type="caution">
    <text evidence="1">The sequence shown here is derived from an EMBL/GenBank/DDBJ whole genome shotgun (WGS) entry which is preliminary data.</text>
</comment>
<keyword evidence="2" id="KW-1185">Reference proteome</keyword>
<reference evidence="1" key="1">
    <citation type="journal article" date="2023" name="Plant J.">
        <title>The genome of the king protea, Protea cynaroides.</title>
        <authorList>
            <person name="Chang J."/>
            <person name="Duong T.A."/>
            <person name="Schoeman C."/>
            <person name="Ma X."/>
            <person name="Roodt D."/>
            <person name="Barker N."/>
            <person name="Li Z."/>
            <person name="Van de Peer Y."/>
            <person name="Mizrachi E."/>
        </authorList>
    </citation>
    <scope>NUCLEOTIDE SEQUENCE</scope>
    <source>
        <tissue evidence="1">Young leaves</tissue>
    </source>
</reference>
<sequence>MVAPNADGADDCSDHEVVAKDQHASMMCASMFVEFEIEATLIDDALMEKTGQFHLCRHSKSIDGRWNYGFRERIFAEPVGMKVKLRSSSHRRRPNIFSKVITDKCLQRPTGKDCLFCLKDCQMIFCKDADPPPLIDIDLFAPRSLMCEGASTTLQAAGGSPTLIPLFILSIFLTHDGNRVTRSSLQLSRTPRTTLQHSTVISASKEKDLTPS</sequence>
<dbReference type="AlphaFoldDB" id="A0A9Q0H6Q6"/>
<protein>
    <submittedName>
        <fullName evidence="1">Uncharacterized protein</fullName>
    </submittedName>
</protein>
<dbReference type="EMBL" id="JAMYWD010000009">
    <property type="protein sequence ID" value="KAJ4960936.1"/>
    <property type="molecule type" value="Genomic_DNA"/>
</dbReference>
<dbReference type="Proteomes" id="UP001141806">
    <property type="component" value="Unassembled WGS sequence"/>
</dbReference>
<evidence type="ECO:0000313" key="1">
    <source>
        <dbReference type="EMBL" id="KAJ4960936.1"/>
    </source>
</evidence>
<accession>A0A9Q0H6Q6</accession>
<name>A0A9Q0H6Q6_9MAGN</name>